<dbReference type="OrthoDB" id="8910700at2"/>
<dbReference type="RefSeq" id="WP_155452999.1">
    <property type="nucleotide sequence ID" value="NZ_WNKX01000003.1"/>
</dbReference>
<accession>A0A6L6QD06</accession>
<sequence length="176" mass="19965">MVTFHYYRRAVGTFGSGPSSIRFNGRDYLYRGYAYENFIDAYNYAQLMLLHPSSAPPPIQTVRTKRVPPPSADDLRLMQQFGIEFVAGHYFYGVYRYDCLGDACAFASAAPGHTICQRNLQIAHAAHHLNLLQERYMVDGKGKTLKLRSTGRIGHYDIFPANAPPSLLFKRSLPRK</sequence>
<proteinExistence type="predicted"/>
<reference evidence="1 2" key="1">
    <citation type="submission" date="2019-11" db="EMBL/GenBank/DDBJ databases">
        <title>Type strains purchased from KCTC, JCM and DSMZ.</title>
        <authorList>
            <person name="Lu H."/>
        </authorList>
    </citation>
    <scope>NUCLEOTIDE SEQUENCE [LARGE SCALE GENOMIC DNA]</scope>
    <source>
        <strain evidence="1 2">JCM 31587</strain>
    </source>
</reference>
<gene>
    <name evidence="1" type="ORF">GM658_05525</name>
</gene>
<evidence type="ECO:0000313" key="1">
    <source>
        <dbReference type="EMBL" id="MTW10055.1"/>
    </source>
</evidence>
<dbReference type="EMBL" id="WNKX01000003">
    <property type="protein sequence ID" value="MTW10055.1"/>
    <property type="molecule type" value="Genomic_DNA"/>
</dbReference>
<protein>
    <submittedName>
        <fullName evidence="1">Uncharacterized protein</fullName>
    </submittedName>
</protein>
<comment type="caution">
    <text evidence="1">The sequence shown here is derived from an EMBL/GenBank/DDBJ whole genome shotgun (WGS) entry which is preliminary data.</text>
</comment>
<name>A0A6L6QD06_9BURK</name>
<dbReference type="Proteomes" id="UP000472320">
    <property type="component" value="Unassembled WGS sequence"/>
</dbReference>
<evidence type="ECO:0000313" key="2">
    <source>
        <dbReference type="Proteomes" id="UP000472320"/>
    </source>
</evidence>
<dbReference type="AlphaFoldDB" id="A0A6L6QD06"/>
<organism evidence="1 2">
    <name type="scientific">Massilia eburnea</name>
    <dbReference type="NCBI Taxonomy" id="1776165"/>
    <lineage>
        <taxon>Bacteria</taxon>
        <taxon>Pseudomonadati</taxon>
        <taxon>Pseudomonadota</taxon>
        <taxon>Betaproteobacteria</taxon>
        <taxon>Burkholderiales</taxon>
        <taxon>Oxalobacteraceae</taxon>
        <taxon>Telluria group</taxon>
        <taxon>Massilia</taxon>
    </lineage>
</organism>
<keyword evidence="2" id="KW-1185">Reference proteome</keyword>